<dbReference type="EMBL" id="BMVG01000028">
    <property type="protein sequence ID" value="GHE11349.1"/>
    <property type="molecule type" value="Genomic_DNA"/>
</dbReference>
<dbReference type="InterPro" id="IPR009097">
    <property type="entry name" value="Cyclic_Pdiesterase"/>
</dbReference>
<proteinExistence type="predicted"/>
<accession>A0A918YRQ6</accession>
<gene>
    <name evidence="1" type="ORF">GCM10010339_70600</name>
</gene>
<comment type="caution">
    <text evidence="1">The sequence shown here is derived from an EMBL/GenBank/DDBJ whole genome shotgun (WGS) entry which is preliminary data.</text>
</comment>
<keyword evidence="2" id="KW-1185">Reference proteome</keyword>
<dbReference type="Gene3D" id="3.90.1140.10">
    <property type="entry name" value="Cyclic phosphodiesterase"/>
    <property type="match status" value="1"/>
</dbReference>
<sequence length="233" mass="26073">MQLTADPGAFPPTPPPSTTDATLIAEHDWAAFAAVEQMQDHWDRPGWTPSTRAYYWMLTFPDATSLIDHASQCQKELRHLAFDDIDADGLHLTLGRIGRIDEIDSEDVDRLVAEAYERRPECFTLRVVPLTASRGAIRYSVAPWTPVLQLHEGLSAAGAESGIPPRKPTSLLRPHVGIAYCNRPISAGIVRDAVRPLRELETVDVAVQNVRLVELRREGPAYRWQVIHSLELR</sequence>
<reference evidence="1" key="2">
    <citation type="submission" date="2020-09" db="EMBL/GenBank/DDBJ databases">
        <authorList>
            <person name="Sun Q."/>
            <person name="Ohkuma M."/>
        </authorList>
    </citation>
    <scope>NUCLEOTIDE SEQUENCE</scope>
    <source>
        <strain evidence="1">JCM 4714</strain>
    </source>
</reference>
<protein>
    <recommendedName>
        <fullName evidence="3">2'-5' RNA ligase family protein</fullName>
    </recommendedName>
</protein>
<name>A0A918YRQ6_9ACTN</name>
<dbReference type="SUPFAM" id="SSF55144">
    <property type="entry name" value="LigT-like"/>
    <property type="match status" value="1"/>
</dbReference>
<organism evidence="1 2">
    <name type="scientific">Streptomyces alanosinicus</name>
    <dbReference type="NCBI Taxonomy" id="68171"/>
    <lineage>
        <taxon>Bacteria</taxon>
        <taxon>Bacillati</taxon>
        <taxon>Actinomycetota</taxon>
        <taxon>Actinomycetes</taxon>
        <taxon>Kitasatosporales</taxon>
        <taxon>Streptomycetaceae</taxon>
        <taxon>Streptomyces</taxon>
    </lineage>
</organism>
<reference evidence="1" key="1">
    <citation type="journal article" date="2014" name="Int. J. Syst. Evol. Microbiol.">
        <title>Complete genome sequence of Corynebacterium casei LMG S-19264T (=DSM 44701T), isolated from a smear-ripened cheese.</title>
        <authorList>
            <consortium name="US DOE Joint Genome Institute (JGI-PGF)"/>
            <person name="Walter F."/>
            <person name="Albersmeier A."/>
            <person name="Kalinowski J."/>
            <person name="Ruckert C."/>
        </authorList>
    </citation>
    <scope>NUCLEOTIDE SEQUENCE</scope>
    <source>
        <strain evidence="1">JCM 4714</strain>
    </source>
</reference>
<dbReference type="Proteomes" id="UP000655443">
    <property type="component" value="Unassembled WGS sequence"/>
</dbReference>
<dbReference type="RefSeq" id="WP_189957700.1">
    <property type="nucleotide sequence ID" value="NZ_BMVG01000028.1"/>
</dbReference>
<evidence type="ECO:0008006" key="3">
    <source>
        <dbReference type="Google" id="ProtNLM"/>
    </source>
</evidence>
<dbReference type="Pfam" id="PF13563">
    <property type="entry name" value="2_5_RNA_ligase2"/>
    <property type="match status" value="1"/>
</dbReference>
<dbReference type="AlphaFoldDB" id="A0A918YRQ6"/>
<evidence type="ECO:0000313" key="2">
    <source>
        <dbReference type="Proteomes" id="UP000655443"/>
    </source>
</evidence>
<evidence type="ECO:0000313" key="1">
    <source>
        <dbReference type="EMBL" id="GHE11349.1"/>
    </source>
</evidence>